<feature type="compositionally biased region" description="Basic and acidic residues" evidence="1">
    <location>
        <begin position="17"/>
        <end position="26"/>
    </location>
</feature>
<organism evidence="2 3">
    <name type="scientific">Trichinella spiralis</name>
    <name type="common">Trichina worm</name>
    <dbReference type="NCBI Taxonomy" id="6334"/>
    <lineage>
        <taxon>Eukaryota</taxon>
        <taxon>Metazoa</taxon>
        <taxon>Ecdysozoa</taxon>
        <taxon>Nematoda</taxon>
        <taxon>Enoplea</taxon>
        <taxon>Dorylaimia</taxon>
        <taxon>Trichinellida</taxon>
        <taxon>Trichinellidae</taxon>
        <taxon>Trichinella</taxon>
    </lineage>
</organism>
<dbReference type="EMBL" id="JYDH01000077">
    <property type="protein sequence ID" value="KRY33771.1"/>
    <property type="molecule type" value="Genomic_DNA"/>
</dbReference>
<evidence type="ECO:0000256" key="1">
    <source>
        <dbReference type="SAM" id="MobiDB-lite"/>
    </source>
</evidence>
<feature type="non-terminal residue" evidence="2">
    <location>
        <position position="122"/>
    </location>
</feature>
<sequence>MQMRIAITLPYQHVQRMEQRKCENTDGTKQNSRKQEKRRSENRDDTKLNKRRQRPWDLNSVGLVLGYFERAKLSHSLNTKEIKRGRHEAERGRHKVKLKKTGCAYGYPSVPILLVSAAENSN</sequence>
<dbReference type="Proteomes" id="UP000054776">
    <property type="component" value="Unassembled WGS sequence"/>
</dbReference>
<reference evidence="2 3" key="1">
    <citation type="submission" date="2015-01" db="EMBL/GenBank/DDBJ databases">
        <title>Evolution of Trichinella species and genotypes.</title>
        <authorList>
            <person name="Korhonen P.K."/>
            <person name="Edoardo P."/>
            <person name="Giuseppe L.R."/>
            <person name="Gasser R.B."/>
        </authorList>
    </citation>
    <scope>NUCLEOTIDE SEQUENCE [LARGE SCALE GENOMIC DNA]</scope>
    <source>
        <strain evidence="2">ISS3</strain>
    </source>
</reference>
<evidence type="ECO:0000313" key="2">
    <source>
        <dbReference type="EMBL" id="KRY33771.1"/>
    </source>
</evidence>
<proteinExistence type="predicted"/>
<keyword evidence="3" id="KW-1185">Reference proteome</keyword>
<evidence type="ECO:0000313" key="3">
    <source>
        <dbReference type="Proteomes" id="UP000054776"/>
    </source>
</evidence>
<feature type="compositionally biased region" description="Basic and acidic residues" evidence="1">
    <location>
        <begin position="38"/>
        <end position="48"/>
    </location>
</feature>
<accession>A0A0V1B9X7</accession>
<dbReference type="InParanoid" id="A0A0V1B9X7"/>
<dbReference type="AlphaFoldDB" id="A0A0V1B9X7"/>
<protein>
    <submittedName>
        <fullName evidence="2">Uncharacterized protein</fullName>
    </submittedName>
</protein>
<dbReference type="OrthoDB" id="5920696at2759"/>
<gene>
    <name evidence="2" type="ORF">T01_13804</name>
</gene>
<name>A0A0V1B9X7_TRISP</name>
<comment type="caution">
    <text evidence="2">The sequence shown here is derived from an EMBL/GenBank/DDBJ whole genome shotgun (WGS) entry which is preliminary data.</text>
</comment>
<feature type="region of interest" description="Disordered" evidence="1">
    <location>
        <begin position="17"/>
        <end position="53"/>
    </location>
</feature>